<keyword evidence="1" id="KW-0472">Membrane</keyword>
<evidence type="ECO:0000256" key="1">
    <source>
        <dbReference type="SAM" id="Phobius"/>
    </source>
</evidence>
<dbReference type="InterPro" id="IPR003399">
    <property type="entry name" value="Mce/MlaD"/>
</dbReference>
<accession>A0ABW2C3H1</accession>
<feature type="domain" description="Mce/MlaD" evidence="2">
    <location>
        <begin position="55"/>
        <end position="130"/>
    </location>
</feature>
<keyword evidence="1" id="KW-0812">Transmembrane</keyword>
<dbReference type="InterPro" id="IPR052336">
    <property type="entry name" value="MlaD_Phospholipid_Transporter"/>
</dbReference>
<evidence type="ECO:0000313" key="4">
    <source>
        <dbReference type="Proteomes" id="UP001596337"/>
    </source>
</evidence>
<feature type="transmembrane region" description="Helical" evidence="1">
    <location>
        <begin position="21"/>
        <end position="38"/>
    </location>
</feature>
<organism evidence="3 4">
    <name type="scientific">Haloechinothrix salitolerans</name>
    <dbReference type="NCBI Taxonomy" id="926830"/>
    <lineage>
        <taxon>Bacteria</taxon>
        <taxon>Bacillati</taxon>
        <taxon>Actinomycetota</taxon>
        <taxon>Actinomycetes</taxon>
        <taxon>Pseudonocardiales</taxon>
        <taxon>Pseudonocardiaceae</taxon>
        <taxon>Haloechinothrix</taxon>
    </lineage>
</organism>
<name>A0ABW2C3H1_9PSEU</name>
<sequence>MSRTAGVRKGTFGIRGTTFRFGAVFLMITAVVLALLAVKPTLQTMLRSGSTIDVEFATNYHGKLYPNETEVKYAGIVVGVVSDIEQTDRDTVVTSLKVDDEVVSMLGSRPTARVTPKTVLGGQYAIELGPGGAGEFTGDTIPVERTSTPVELDRLLESLPGQTRESLQDVVANSHATLAKGGGDALRDLADSAPDTLDPAADVLTSALGTQPRQDLPRLVTNLKATAESLRGRDGQLGEVIESLDTTTASLSDASGPLADAVADLPDTLRSTRSGMVDLRGTLDRLKATAADLRPAARELTPLLNTLNPVLRDTKPLLTDLNPLLQDAEPAIEDLVPVAERGTKVLEDIRGPVIKRVRGPILDKVMNTWRGSGPYENSGGGMQADHKLYEELAYMIVNLDRASKTQDAQGSLLGFQAGLGSRSLAGVPFTLPNLVEQIQKYAGGA</sequence>
<dbReference type="PANTHER" id="PTHR33371">
    <property type="entry name" value="INTERMEMBRANE PHOSPHOLIPID TRANSPORT SYSTEM BINDING PROTEIN MLAD-RELATED"/>
    <property type="match status" value="1"/>
</dbReference>
<dbReference type="Proteomes" id="UP001596337">
    <property type="component" value="Unassembled WGS sequence"/>
</dbReference>
<keyword evidence="1" id="KW-1133">Transmembrane helix</keyword>
<evidence type="ECO:0000259" key="2">
    <source>
        <dbReference type="Pfam" id="PF02470"/>
    </source>
</evidence>
<protein>
    <submittedName>
        <fullName evidence="3">MlaD family protein</fullName>
    </submittedName>
</protein>
<gene>
    <name evidence="3" type="ORF">ACFQGD_18310</name>
</gene>
<evidence type="ECO:0000313" key="3">
    <source>
        <dbReference type="EMBL" id="MFC6869102.1"/>
    </source>
</evidence>
<dbReference type="RefSeq" id="WP_345393513.1">
    <property type="nucleotide sequence ID" value="NZ_BAABLA010000019.1"/>
</dbReference>
<dbReference type="EMBL" id="JBHSXX010000001">
    <property type="protein sequence ID" value="MFC6869102.1"/>
    <property type="molecule type" value="Genomic_DNA"/>
</dbReference>
<proteinExistence type="predicted"/>
<reference evidence="4" key="1">
    <citation type="journal article" date="2019" name="Int. J. Syst. Evol. Microbiol.">
        <title>The Global Catalogue of Microorganisms (GCM) 10K type strain sequencing project: providing services to taxonomists for standard genome sequencing and annotation.</title>
        <authorList>
            <consortium name="The Broad Institute Genomics Platform"/>
            <consortium name="The Broad Institute Genome Sequencing Center for Infectious Disease"/>
            <person name="Wu L."/>
            <person name="Ma J."/>
        </authorList>
    </citation>
    <scope>NUCLEOTIDE SEQUENCE [LARGE SCALE GENOMIC DNA]</scope>
    <source>
        <strain evidence="4">KCTC 32255</strain>
    </source>
</reference>
<dbReference type="Pfam" id="PF02470">
    <property type="entry name" value="MlaD"/>
    <property type="match status" value="1"/>
</dbReference>
<keyword evidence="4" id="KW-1185">Reference proteome</keyword>
<comment type="caution">
    <text evidence="3">The sequence shown here is derived from an EMBL/GenBank/DDBJ whole genome shotgun (WGS) entry which is preliminary data.</text>
</comment>
<dbReference type="PANTHER" id="PTHR33371:SF4">
    <property type="entry name" value="INTERMEMBRANE PHOSPHOLIPID TRANSPORT SYSTEM BINDING PROTEIN MLAD"/>
    <property type="match status" value="1"/>
</dbReference>